<evidence type="ECO:0000259" key="3">
    <source>
        <dbReference type="Pfam" id="PF00291"/>
    </source>
</evidence>
<dbReference type="EMBL" id="CP019606">
    <property type="protein sequence ID" value="AQP47383.1"/>
    <property type="molecule type" value="Genomic_DNA"/>
</dbReference>
<dbReference type="KEGG" id="tes:BW730_07580"/>
<dbReference type="AlphaFoldDB" id="A0A1Q2CMP4"/>
<keyword evidence="2" id="KW-0663">Pyridoxal phosphate</keyword>
<feature type="domain" description="Tryptophan synthase beta chain-like PALP" evidence="3">
    <location>
        <begin position="19"/>
        <end position="300"/>
    </location>
</feature>
<dbReference type="PANTHER" id="PTHR10314">
    <property type="entry name" value="CYSTATHIONINE BETA-SYNTHASE"/>
    <property type="match status" value="1"/>
</dbReference>
<dbReference type="Gene3D" id="3.40.50.1100">
    <property type="match status" value="2"/>
</dbReference>
<dbReference type="InterPro" id="IPR050214">
    <property type="entry name" value="Cys_Synth/Cystath_Beta-Synth"/>
</dbReference>
<evidence type="ECO:0000256" key="1">
    <source>
        <dbReference type="ARBA" id="ARBA00001933"/>
    </source>
</evidence>
<dbReference type="Proteomes" id="UP000188145">
    <property type="component" value="Chromosome"/>
</dbReference>
<dbReference type="STRING" id="1332264.BW730_07580"/>
<organism evidence="4 5">
    <name type="scientific">Tessaracoccus aquimaris</name>
    <dbReference type="NCBI Taxonomy" id="1332264"/>
    <lineage>
        <taxon>Bacteria</taxon>
        <taxon>Bacillati</taxon>
        <taxon>Actinomycetota</taxon>
        <taxon>Actinomycetes</taxon>
        <taxon>Propionibacteriales</taxon>
        <taxon>Propionibacteriaceae</taxon>
        <taxon>Tessaracoccus</taxon>
    </lineage>
</organism>
<gene>
    <name evidence="4" type="ORF">BW730_07580</name>
</gene>
<accession>A0A1Q2CMP4</accession>
<proteinExistence type="predicted"/>
<keyword evidence="5" id="KW-1185">Reference proteome</keyword>
<protein>
    <recommendedName>
        <fullName evidence="3">Tryptophan synthase beta chain-like PALP domain-containing protein</fullName>
    </recommendedName>
</protein>
<evidence type="ECO:0000313" key="4">
    <source>
        <dbReference type="EMBL" id="AQP47383.1"/>
    </source>
</evidence>
<reference evidence="5" key="1">
    <citation type="submission" date="2017-02" db="EMBL/GenBank/DDBJ databases">
        <title>Tessaracoccus aquaemaris sp. nov., isolated from the intestine of a Korean rockfish, Sebastes schlegelii, in a marine aquaculture pond.</title>
        <authorList>
            <person name="Tak E.J."/>
            <person name="Bae J.-W."/>
        </authorList>
    </citation>
    <scope>NUCLEOTIDE SEQUENCE [LARGE SCALE GENOMIC DNA]</scope>
    <source>
        <strain evidence="5">NSG39</strain>
    </source>
</reference>
<name>A0A1Q2CMP4_9ACTN</name>
<evidence type="ECO:0000256" key="2">
    <source>
        <dbReference type="ARBA" id="ARBA00022898"/>
    </source>
</evidence>
<comment type="cofactor">
    <cofactor evidence="1">
        <name>pyridoxal 5'-phosphate</name>
        <dbReference type="ChEBI" id="CHEBI:597326"/>
    </cofactor>
</comment>
<dbReference type="InterPro" id="IPR036052">
    <property type="entry name" value="TrpB-like_PALP_sf"/>
</dbReference>
<dbReference type="SUPFAM" id="SSF53686">
    <property type="entry name" value="Tryptophan synthase beta subunit-like PLP-dependent enzymes"/>
    <property type="match status" value="1"/>
</dbReference>
<dbReference type="GO" id="GO:1901605">
    <property type="term" value="P:alpha-amino acid metabolic process"/>
    <property type="evidence" value="ECO:0007669"/>
    <property type="project" value="UniProtKB-ARBA"/>
</dbReference>
<sequence length="361" mass="38613">MRSDWVSRAVEVVRSCALEEETPLVEVPLPDRLGARLVMKDESQHPSGSLKHRLAASLIMFGLCNGDIRPGGTLLDASSGSTAISEAYFARELGLDFVAVIPAATSPEKIRLLEGLGARCELVEGGVSVTAVAEELAAQPGWVYLDQFANASTRTNWREGNVASALFAQLDAQQIRCPDWIVVGAGTGGTSATIARFARYRARRSSVAVVDPEGSAFYKAWRSGSRDEVGSTSRIEGIGRSVVEASFMPQLIDEMIQVPDVLSVAGMRALKEFGIDAGPSTGTNLIGSLLLALRGRPEGRTMTLASLICDRGERYADTYGDDAWLARQGIVLGDEVQSLVDFLHGGDVPSFLTDARVPVPM</sequence>
<dbReference type="InterPro" id="IPR001926">
    <property type="entry name" value="TrpB-like_PALP"/>
</dbReference>
<evidence type="ECO:0000313" key="5">
    <source>
        <dbReference type="Proteomes" id="UP000188145"/>
    </source>
</evidence>
<dbReference type="OrthoDB" id="7624112at2"/>
<dbReference type="Pfam" id="PF00291">
    <property type="entry name" value="PALP"/>
    <property type="match status" value="1"/>
</dbReference>